<evidence type="ECO:0000313" key="2">
    <source>
        <dbReference type="Proteomes" id="UP000821845"/>
    </source>
</evidence>
<keyword evidence="2" id="KW-1185">Reference proteome</keyword>
<gene>
    <name evidence="1" type="ORF">HPB50_013187</name>
</gene>
<sequence length="119" mass="13054">MTRVMRLPFGRPGTFTLSGDLITTGRHLLRSFSAPGGKARLGERAKRCLGVVQRSGPEENDAAHEETRNTPSRQGLVEAQRPRRTEETRFSLRQSRPLASGRDGPLLAAGTRSRSSISI</sequence>
<dbReference type="Proteomes" id="UP000821845">
    <property type="component" value="Chromosome 5"/>
</dbReference>
<protein>
    <submittedName>
        <fullName evidence="1">Uncharacterized protein</fullName>
    </submittedName>
</protein>
<evidence type="ECO:0000313" key="1">
    <source>
        <dbReference type="EMBL" id="KAH6930402.1"/>
    </source>
</evidence>
<reference evidence="1" key="1">
    <citation type="submission" date="2020-05" db="EMBL/GenBank/DDBJ databases">
        <title>Large-scale comparative analyses of tick genomes elucidate their genetic diversity and vector capacities.</title>
        <authorList>
            <person name="Jia N."/>
            <person name="Wang J."/>
            <person name="Shi W."/>
            <person name="Du L."/>
            <person name="Sun Y."/>
            <person name="Zhan W."/>
            <person name="Jiang J."/>
            <person name="Wang Q."/>
            <person name="Zhang B."/>
            <person name="Ji P."/>
            <person name="Sakyi L.B."/>
            <person name="Cui X."/>
            <person name="Yuan T."/>
            <person name="Jiang B."/>
            <person name="Yang W."/>
            <person name="Lam T.T.-Y."/>
            <person name="Chang Q."/>
            <person name="Ding S."/>
            <person name="Wang X."/>
            <person name="Zhu J."/>
            <person name="Ruan X."/>
            <person name="Zhao L."/>
            <person name="Wei J."/>
            <person name="Que T."/>
            <person name="Du C."/>
            <person name="Cheng J."/>
            <person name="Dai P."/>
            <person name="Han X."/>
            <person name="Huang E."/>
            <person name="Gao Y."/>
            <person name="Liu J."/>
            <person name="Shao H."/>
            <person name="Ye R."/>
            <person name="Li L."/>
            <person name="Wei W."/>
            <person name="Wang X."/>
            <person name="Wang C."/>
            <person name="Yang T."/>
            <person name="Huo Q."/>
            <person name="Li W."/>
            <person name="Guo W."/>
            <person name="Chen H."/>
            <person name="Zhou L."/>
            <person name="Ni X."/>
            <person name="Tian J."/>
            <person name="Zhou Y."/>
            <person name="Sheng Y."/>
            <person name="Liu T."/>
            <person name="Pan Y."/>
            <person name="Xia L."/>
            <person name="Li J."/>
            <person name="Zhao F."/>
            <person name="Cao W."/>
        </authorList>
    </citation>
    <scope>NUCLEOTIDE SEQUENCE</scope>
    <source>
        <strain evidence="1">Hyas-2018</strain>
    </source>
</reference>
<name>A0ACB7S8K3_HYAAI</name>
<dbReference type="EMBL" id="CM023485">
    <property type="protein sequence ID" value="KAH6930402.1"/>
    <property type="molecule type" value="Genomic_DNA"/>
</dbReference>
<accession>A0ACB7S8K3</accession>
<comment type="caution">
    <text evidence="1">The sequence shown here is derived from an EMBL/GenBank/DDBJ whole genome shotgun (WGS) entry which is preliminary data.</text>
</comment>
<organism evidence="1 2">
    <name type="scientific">Hyalomma asiaticum</name>
    <name type="common">Tick</name>
    <dbReference type="NCBI Taxonomy" id="266040"/>
    <lineage>
        <taxon>Eukaryota</taxon>
        <taxon>Metazoa</taxon>
        <taxon>Ecdysozoa</taxon>
        <taxon>Arthropoda</taxon>
        <taxon>Chelicerata</taxon>
        <taxon>Arachnida</taxon>
        <taxon>Acari</taxon>
        <taxon>Parasitiformes</taxon>
        <taxon>Ixodida</taxon>
        <taxon>Ixodoidea</taxon>
        <taxon>Ixodidae</taxon>
        <taxon>Hyalomminae</taxon>
        <taxon>Hyalomma</taxon>
    </lineage>
</organism>
<proteinExistence type="predicted"/>